<evidence type="ECO:0000256" key="3">
    <source>
        <dbReference type="SAM" id="Phobius"/>
    </source>
</evidence>
<name>A0A3B4B6H9_9GOBI</name>
<dbReference type="InterPro" id="IPR050208">
    <property type="entry name" value="MHC_class-I_related"/>
</dbReference>
<dbReference type="InterPro" id="IPR036179">
    <property type="entry name" value="Ig-like_dom_sf"/>
</dbReference>
<dbReference type="InterPro" id="IPR001039">
    <property type="entry name" value="MHC_I_a_a1/a2"/>
</dbReference>
<dbReference type="SUPFAM" id="SSF54452">
    <property type="entry name" value="MHC antigen-recognition domain"/>
    <property type="match status" value="1"/>
</dbReference>
<keyword evidence="1" id="KW-0325">Glycoprotein</keyword>
<evidence type="ECO:0000259" key="4">
    <source>
        <dbReference type="PROSITE" id="PS50835"/>
    </source>
</evidence>
<dbReference type="FunFam" id="3.30.500.10:FF:000001">
    <property type="entry name" value="H-2 class I histocompatibility antigen, alpha chain"/>
    <property type="match status" value="1"/>
</dbReference>
<dbReference type="Gene3D" id="3.30.500.10">
    <property type="entry name" value="MHC class I-like antigen recognition-like"/>
    <property type="match status" value="1"/>
</dbReference>
<sequence length="349" mass="40059">LKTTEIMYSSKNIVHTLRYFHTSSQVPNFPEFVSVGYLDDLQITHFDSVTRKYVPKQEWMKKITEEDPQFWERNRQLALGNEQVGKSQIKTVKRRLNVTEGVHFVQFMTGCDWDDETGDITGYYQHAFDGEDFISLDFDTETFVAPKDEAFITKLKWERMGEAARQKNYITGDCVKYLKKHVRNGGSALKRTELPLVSMLQKSSSAPVTCHATGFYPSRARLFWTKDGEELLEDVDPGEILPNEDETFQTSVSLDPSSVPSKDWDRYHCVFQLSGDKNKFYLCETCTIFLWFMCLLFILFLLCPAPPLSPLLSVSSASFPPLPPVPPLTLLHPVRPKTLMCPGYPDFVF</sequence>
<dbReference type="InterPro" id="IPR037055">
    <property type="entry name" value="MHC_I-like_Ag-recog_sf"/>
</dbReference>
<dbReference type="PRINTS" id="PR01638">
    <property type="entry name" value="MHCCLASSI"/>
</dbReference>
<dbReference type="Proteomes" id="UP000261520">
    <property type="component" value="Unplaced"/>
</dbReference>
<dbReference type="GO" id="GO:0005615">
    <property type="term" value="C:extracellular space"/>
    <property type="evidence" value="ECO:0007669"/>
    <property type="project" value="TreeGrafter"/>
</dbReference>
<protein>
    <recommendedName>
        <fullName evidence="4">Ig-like domain-containing protein</fullName>
    </recommendedName>
</protein>
<evidence type="ECO:0000256" key="1">
    <source>
        <dbReference type="ARBA" id="ARBA00023180"/>
    </source>
</evidence>
<organism evidence="5 6">
    <name type="scientific">Periophthalmus magnuspinnatus</name>
    <dbReference type="NCBI Taxonomy" id="409849"/>
    <lineage>
        <taxon>Eukaryota</taxon>
        <taxon>Metazoa</taxon>
        <taxon>Chordata</taxon>
        <taxon>Craniata</taxon>
        <taxon>Vertebrata</taxon>
        <taxon>Euteleostomi</taxon>
        <taxon>Actinopterygii</taxon>
        <taxon>Neopterygii</taxon>
        <taxon>Teleostei</taxon>
        <taxon>Neoteleostei</taxon>
        <taxon>Acanthomorphata</taxon>
        <taxon>Gobiaria</taxon>
        <taxon>Gobiiformes</taxon>
        <taxon>Gobioidei</taxon>
        <taxon>Gobiidae</taxon>
        <taxon>Oxudercinae</taxon>
        <taxon>Periophthalmus</taxon>
    </lineage>
</organism>
<dbReference type="InterPro" id="IPR013783">
    <property type="entry name" value="Ig-like_fold"/>
</dbReference>
<dbReference type="AlphaFoldDB" id="A0A3B4B6H9"/>
<dbReference type="InterPro" id="IPR011162">
    <property type="entry name" value="MHC_I/II-like_Ag-recog"/>
</dbReference>
<dbReference type="InterPro" id="IPR003597">
    <property type="entry name" value="Ig_C1-set"/>
</dbReference>
<keyword evidence="3" id="KW-0812">Transmembrane</keyword>
<dbReference type="GO" id="GO:0009897">
    <property type="term" value="C:external side of plasma membrane"/>
    <property type="evidence" value="ECO:0007669"/>
    <property type="project" value="TreeGrafter"/>
</dbReference>
<dbReference type="Pfam" id="PF07654">
    <property type="entry name" value="C1-set"/>
    <property type="match status" value="1"/>
</dbReference>
<dbReference type="PROSITE" id="PS50835">
    <property type="entry name" value="IG_LIKE"/>
    <property type="match status" value="1"/>
</dbReference>
<reference evidence="5" key="2">
    <citation type="submission" date="2025-09" db="UniProtKB">
        <authorList>
            <consortium name="Ensembl"/>
        </authorList>
    </citation>
    <scope>IDENTIFICATION</scope>
</reference>
<feature type="domain" description="Ig-like" evidence="4">
    <location>
        <begin position="195"/>
        <end position="269"/>
    </location>
</feature>
<dbReference type="InterPro" id="IPR007110">
    <property type="entry name" value="Ig-like_dom"/>
</dbReference>
<dbReference type="Ensembl" id="ENSPMGT00000026940.1">
    <property type="protein sequence ID" value="ENSPMGP00000025297.1"/>
    <property type="gene ID" value="ENSPMGG00000019733.1"/>
</dbReference>
<feature type="transmembrane region" description="Helical" evidence="3">
    <location>
        <begin position="288"/>
        <end position="308"/>
    </location>
</feature>
<dbReference type="PANTHER" id="PTHR16675">
    <property type="entry name" value="MHC CLASS I-RELATED"/>
    <property type="match status" value="1"/>
</dbReference>
<accession>A0A3B4B6H9</accession>
<dbReference type="Gene3D" id="2.60.40.10">
    <property type="entry name" value="Immunoglobulins"/>
    <property type="match status" value="1"/>
</dbReference>
<keyword evidence="3" id="KW-0472">Membrane</keyword>
<dbReference type="SUPFAM" id="SSF48726">
    <property type="entry name" value="Immunoglobulin"/>
    <property type="match status" value="1"/>
</dbReference>
<dbReference type="Pfam" id="PF00129">
    <property type="entry name" value="MHC_I"/>
    <property type="match status" value="1"/>
</dbReference>
<comment type="similarity">
    <text evidence="2">Belongs to the MHC class I family.</text>
</comment>
<evidence type="ECO:0000313" key="5">
    <source>
        <dbReference type="Ensembl" id="ENSPMGP00000025297.1"/>
    </source>
</evidence>
<evidence type="ECO:0000256" key="2">
    <source>
        <dbReference type="RuleBase" id="RU004439"/>
    </source>
</evidence>
<dbReference type="InterPro" id="IPR011161">
    <property type="entry name" value="MHC_I-like_Ag-recog"/>
</dbReference>
<dbReference type="SMART" id="SM00407">
    <property type="entry name" value="IGc1"/>
    <property type="match status" value="1"/>
</dbReference>
<proteinExistence type="inferred from homology"/>
<reference evidence="5" key="1">
    <citation type="submission" date="2025-08" db="UniProtKB">
        <authorList>
            <consortium name="Ensembl"/>
        </authorList>
    </citation>
    <scope>IDENTIFICATION</scope>
</reference>
<keyword evidence="6" id="KW-1185">Reference proteome</keyword>
<dbReference type="PANTHER" id="PTHR16675:SF237">
    <property type="entry name" value="MHC CLASS I ANTIGEN TRANSCRIPT VARIANT 1-RELATED"/>
    <property type="match status" value="1"/>
</dbReference>
<evidence type="ECO:0000313" key="6">
    <source>
        <dbReference type="Proteomes" id="UP000261520"/>
    </source>
</evidence>
<keyword evidence="3" id="KW-1133">Transmembrane helix</keyword>
<dbReference type="GO" id="GO:0006955">
    <property type="term" value="P:immune response"/>
    <property type="evidence" value="ECO:0007669"/>
    <property type="project" value="TreeGrafter"/>
</dbReference>